<evidence type="ECO:0000313" key="1">
    <source>
        <dbReference type="EMBL" id="KAG6585309.1"/>
    </source>
</evidence>
<accession>A0AAV6MPB0</accession>
<organism evidence="1 2">
    <name type="scientific">Cucurbita argyrosperma subsp. sororia</name>
    <dbReference type="NCBI Taxonomy" id="37648"/>
    <lineage>
        <taxon>Eukaryota</taxon>
        <taxon>Viridiplantae</taxon>
        <taxon>Streptophyta</taxon>
        <taxon>Embryophyta</taxon>
        <taxon>Tracheophyta</taxon>
        <taxon>Spermatophyta</taxon>
        <taxon>Magnoliopsida</taxon>
        <taxon>eudicotyledons</taxon>
        <taxon>Gunneridae</taxon>
        <taxon>Pentapetalae</taxon>
        <taxon>rosids</taxon>
        <taxon>fabids</taxon>
        <taxon>Cucurbitales</taxon>
        <taxon>Cucurbitaceae</taxon>
        <taxon>Cucurbiteae</taxon>
        <taxon>Cucurbita</taxon>
    </lineage>
</organism>
<proteinExistence type="predicted"/>
<name>A0AAV6MPB0_9ROSI</name>
<keyword evidence="2" id="KW-1185">Reference proteome</keyword>
<feature type="non-terminal residue" evidence="1">
    <location>
        <position position="1"/>
    </location>
</feature>
<comment type="caution">
    <text evidence="1">The sequence shown here is derived from an EMBL/GenBank/DDBJ whole genome shotgun (WGS) entry which is preliminary data.</text>
</comment>
<sequence length="142" mass="13744">MYYIAAAAATNITATGYPQRRTLFDAAPLPGPDGGVGGGLGFNSGGFAMDAGGMTAVAGGAGGEAVGVGAGGCDLAIGGRAGETLGAKVGPSLEDGGRAVLVGDAAGGIPGDRAAAEEANEAKRKAKRKVERGIVDGWKKVR</sequence>
<dbReference type="EMBL" id="JAGKQH010000012">
    <property type="protein sequence ID" value="KAG6585309.1"/>
    <property type="molecule type" value="Genomic_DNA"/>
</dbReference>
<protein>
    <submittedName>
        <fullName evidence="1">Uncharacterized protein</fullName>
    </submittedName>
</protein>
<dbReference type="Proteomes" id="UP000685013">
    <property type="component" value="Chromosome 12"/>
</dbReference>
<evidence type="ECO:0000313" key="2">
    <source>
        <dbReference type="Proteomes" id="UP000685013"/>
    </source>
</evidence>
<reference evidence="1 2" key="1">
    <citation type="journal article" date="2021" name="Hortic Res">
        <title>The domestication of Cucurbita argyrosperma as revealed by the genome of its wild relative.</title>
        <authorList>
            <person name="Barrera-Redondo J."/>
            <person name="Sanchez-de la Vega G."/>
            <person name="Aguirre-Liguori J.A."/>
            <person name="Castellanos-Morales G."/>
            <person name="Gutierrez-Guerrero Y.T."/>
            <person name="Aguirre-Dugua X."/>
            <person name="Aguirre-Planter E."/>
            <person name="Tenaillon M.I."/>
            <person name="Lira-Saade R."/>
            <person name="Eguiarte L.E."/>
        </authorList>
    </citation>
    <scope>NUCLEOTIDE SEQUENCE [LARGE SCALE GENOMIC DNA]</scope>
    <source>
        <strain evidence="1">JBR-2021</strain>
    </source>
</reference>
<dbReference type="AlphaFoldDB" id="A0AAV6MPB0"/>
<gene>
    <name evidence="1" type="ORF">SDJN03_18042</name>
</gene>